<dbReference type="InterPro" id="IPR037185">
    <property type="entry name" value="EmrE-like"/>
</dbReference>
<comment type="similarity">
    <text evidence="2 6">Belongs to the drug/metabolite transporter (DMT) superfamily. Plant drug/metabolite exporter (P-DME) (TC 2.A.7.4) family.</text>
</comment>
<evidence type="ECO:0000256" key="6">
    <source>
        <dbReference type="RuleBase" id="RU363077"/>
    </source>
</evidence>
<evidence type="ECO:0000256" key="4">
    <source>
        <dbReference type="ARBA" id="ARBA00022989"/>
    </source>
</evidence>
<keyword evidence="5 6" id="KW-0472">Membrane</keyword>
<dbReference type="SUPFAM" id="SSF103481">
    <property type="entry name" value="Multidrug resistance efflux transporter EmrE"/>
    <property type="match status" value="1"/>
</dbReference>
<dbReference type="Proteomes" id="UP001642487">
    <property type="component" value="Chromosome 9"/>
</dbReference>
<dbReference type="EMBL" id="OZ021743">
    <property type="protein sequence ID" value="CAK9329355.1"/>
    <property type="molecule type" value="Genomic_DNA"/>
</dbReference>
<keyword evidence="9" id="KW-1185">Reference proteome</keyword>
<comment type="caution">
    <text evidence="6">Lacks conserved residue(s) required for the propagation of feature annotation.</text>
</comment>
<evidence type="ECO:0000313" key="8">
    <source>
        <dbReference type="EMBL" id="CAK9329355.1"/>
    </source>
</evidence>
<dbReference type="PANTHER" id="PTHR31218">
    <property type="entry name" value="WAT1-RELATED PROTEIN"/>
    <property type="match status" value="1"/>
</dbReference>
<feature type="transmembrane region" description="Helical" evidence="6">
    <location>
        <begin position="103"/>
        <end position="125"/>
    </location>
</feature>
<evidence type="ECO:0000256" key="2">
    <source>
        <dbReference type="ARBA" id="ARBA00007635"/>
    </source>
</evidence>
<keyword evidence="4 6" id="KW-1133">Transmembrane helix</keyword>
<proteinExistence type="inferred from homology"/>
<reference evidence="8 9" key="1">
    <citation type="submission" date="2024-03" db="EMBL/GenBank/DDBJ databases">
        <authorList>
            <person name="Gkanogiannis A."/>
            <person name="Becerra Lopez-Lavalle L."/>
        </authorList>
    </citation>
    <scope>NUCLEOTIDE SEQUENCE [LARGE SCALE GENOMIC DNA]</scope>
</reference>
<comment type="subcellular location">
    <subcellularLocation>
        <location evidence="1 6">Membrane</location>
        <topology evidence="1 6">Multi-pass membrane protein</topology>
    </subcellularLocation>
</comment>
<evidence type="ECO:0000256" key="3">
    <source>
        <dbReference type="ARBA" id="ARBA00022692"/>
    </source>
</evidence>
<dbReference type="InterPro" id="IPR030184">
    <property type="entry name" value="WAT1-related"/>
</dbReference>
<name>A0ABP0Z991_9ROSI</name>
<feature type="transmembrane region" description="Helical" evidence="6">
    <location>
        <begin position="78"/>
        <end position="97"/>
    </location>
</feature>
<evidence type="ECO:0000256" key="1">
    <source>
        <dbReference type="ARBA" id="ARBA00004141"/>
    </source>
</evidence>
<accession>A0ABP0Z991</accession>
<organism evidence="8 9">
    <name type="scientific">Citrullus colocynthis</name>
    <name type="common">colocynth</name>
    <dbReference type="NCBI Taxonomy" id="252529"/>
    <lineage>
        <taxon>Eukaryota</taxon>
        <taxon>Viridiplantae</taxon>
        <taxon>Streptophyta</taxon>
        <taxon>Embryophyta</taxon>
        <taxon>Tracheophyta</taxon>
        <taxon>Spermatophyta</taxon>
        <taxon>Magnoliopsida</taxon>
        <taxon>eudicotyledons</taxon>
        <taxon>Gunneridae</taxon>
        <taxon>Pentapetalae</taxon>
        <taxon>rosids</taxon>
        <taxon>fabids</taxon>
        <taxon>Cucurbitales</taxon>
        <taxon>Cucurbitaceae</taxon>
        <taxon>Benincaseae</taxon>
        <taxon>Citrullus</taxon>
    </lineage>
</organism>
<sequence>MESGRRMCNGLHAAKPAILMALVQSVYAGVNVLYKLAVNDGMNLMILIAFRFLFASLFMLPLAFFLERNKRPKMTWSVLFYGFLCGLFGGTLSQNLYVQSLAMTSATFVSAMQNLSPAITFLLALSFR</sequence>
<protein>
    <recommendedName>
        <fullName evidence="6">WAT1-related protein</fullName>
    </recommendedName>
</protein>
<dbReference type="InterPro" id="IPR000620">
    <property type="entry name" value="EamA_dom"/>
</dbReference>
<keyword evidence="3 6" id="KW-0812">Transmembrane</keyword>
<feature type="domain" description="EamA" evidence="7">
    <location>
        <begin position="17"/>
        <end position="125"/>
    </location>
</feature>
<gene>
    <name evidence="8" type="ORF">CITCOLO1_LOCUS21801</name>
</gene>
<evidence type="ECO:0000259" key="7">
    <source>
        <dbReference type="Pfam" id="PF00892"/>
    </source>
</evidence>
<dbReference type="Pfam" id="PF00892">
    <property type="entry name" value="EamA"/>
    <property type="match status" value="1"/>
</dbReference>
<feature type="transmembrane region" description="Helical" evidence="6">
    <location>
        <begin position="44"/>
        <end position="66"/>
    </location>
</feature>
<evidence type="ECO:0000256" key="5">
    <source>
        <dbReference type="ARBA" id="ARBA00023136"/>
    </source>
</evidence>
<evidence type="ECO:0000313" key="9">
    <source>
        <dbReference type="Proteomes" id="UP001642487"/>
    </source>
</evidence>